<dbReference type="Pfam" id="PF00383">
    <property type="entry name" value="dCMP_cyt_deam_1"/>
    <property type="match status" value="1"/>
</dbReference>
<comment type="function">
    <text evidence="2 15">This enzyme scavenges exogenous and endogenous cytidine and 2'-deoxycytidine for UMP synthesis.</text>
</comment>
<dbReference type="InterPro" id="IPR002125">
    <property type="entry name" value="CMP_dCMP_dom"/>
</dbReference>
<evidence type="ECO:0000256" key="15">
    <source>
        <dbReference type="RuleBase" id="RU364006"/>
    </source>
</evidence>
<comment type="catalytic activity">
    <reaction evidence="11 15">
        <text>cytidine + H2O + H(+) = uridine + NH4(+)</text>
        <dbReference type="Rhea" id="RHEA:16069"/>
        <dbReference type="ChEBI" id="CHEBI:15377"/>
        <dbReference type="ChEBI" id="CHEBI:15378"/>
        <dbReference type="ChEBI" id="CHEBI:16704"/>
        <dbReference type="ChEBI" id="CHEBI:17562"/>
        <dbReference type="ChEBI" id="CHEBI:28938"/>
        <dbReference type="EC" id="3.5.4.5"/>
    </reaction>
</comment>
<evidence type="ECO:0000256" key="13">
    <source>
        <dbReference type="PIRSR" id="PIRSR606262-2"/>
    </source>
</evidence>
<dbReference type="NCBIfam" id="TIGR01354">
    <property type="entry name" value="cyt_deam_tetra"/>
    <property type="match status" value="1"/>
</dbReference>
<evidence type="ECO:0000256" key="14">
    <source>
        <dbReference type="PIRSR" id="PIRSR606262-3"/>
    </source>
</evidence>
<sequence>MDKQALLAQAIEARKLAYVPYSKFQVGAALLAESGKVYLGGNIENAAYSLCNCAERTALFKAYSEGDRTYKALAVAADTPQAVSPCGACRQVIAELCPPDMPVFLTNLKGDIWETTVSALLPGAFTKEDLRG</sequence>
<evidence type="ECO:0000313" key="21">
    <source>
        <dbReference type="Proteomes" id="UP000197781"/>
    </source>
</evidence>
<evidence type="ECO:0000313" key="20">
    <source>
        <dbReference type="Proteomes" id="UP000035218"/>
    </source>
</evidence>
<evidence type="ECO:0000256" key="7">
    <source>
        <dbReference type="ARBA" id="ARBA00022801"/>
    </source>
</evidence>
<dbReference type="InterPro" id="IPR006262">
    <property type="entry name" value="Cyt_deam_tetra"/>
</dbReference>
<evidence type="ECO:0000256" key="12">
    <source>
        <dbReference type="PIRSR" id="PIRSR606262-1"/>
    </source>
</evidence>
<feature type="binding site" evidence="14">
    <location>
        <position position="53"/>
    </location>
    <ligand>
        <name>Zn(2+)</name>
        <dbReference type="ChEBI" id="CHEBI:29105"/>
        <note>catalytic</note>
    </ligand>
</feature>
<feature type="binding site" evidence="14">
    <location>
        <position position="89"/>
    </location>
    <ligand>
        <name>Zn(2+)</name>
        <dbReference type="ChEBI" id="CHEBI:29105"/>
        <note>catalytic</note>
    </ligand>
</feature>
<dbReference type="NCBIfam" id="NF004064">
    <property type="entry name" value="PRK05578.1"/>
    <property type="match status" value="1"/>
</dbReference>
<name>A0A0H0SF28_9BACL</name>
<dbReference type="GO" id="GO:0008270">
    <property type="term" value="F:zinc ion binding"/>
    <property type="evidence" value="ECO:0007669"/>
    <property type="project" value="UniProtKB-UniRule"/>
</dbReference>
<accession>A0A0H0SF28</accession>
<comment type="catalytic activity">
    <reaction evidence="10 15">
        <text>2'-deoxycytidine + H2O + H(+) = 2'-deoxyuridine + NH4(+)</text>
        <dbReference type="Rhea" id="RHEA:13433"/>
        <dbReference type="ChEBI" id="CHEBI:15377"/>
        <dbReference type="ChEBI" id="CHEBI:15378"/>
        <dbReference type="ChEBI" id="CHEBI:15698"/>
        <dbReference type="ChEBI" id="CHEBI:16450"/>
        <dbReference type="ChEBI" id="CHEBI:28938"/>
        <dbReference type="EC" id="3.5.4.5"/>
    </reaction>
</comment>
<evidence type="ECO:0000256" key="9">
    <source>
        <dbReference type="ARBA" id="ARBA00032005"/>
    </source>
</evidence>
<dbReference type="Proteomes" id="UP000035218">
    <property type="component" value="Unassembled WGS sequence"/>
</dbReference>
<feature type="active site" description="Proton donor" evidence="12">
    <location>
        <position position="55"/>
    </location>
</feature>
<comment type="similarity">
    <text evidence="3 15">Belongs to the cytidine and deoxycytidylate deaminase family.</text>
</comment>
<dbReference type="InterPro" id="IPR016192">
    <property type="entry name" value="APOBEC/CMP_deaminase_Zn-bd"/>
</dbReference>
<evidence type="ECO:0000313" key="19">
    <source>
        <dbReference type="EMBL" id="KLH97054.1"/>
    </source>
</evidence>
<evidence type="ECO:0000313" key="17">
    <source>
        <dbReference type="EMBL" id="ASJ53048.1"/>
    </source>
</evidence>
<evidence type="ECO:0000256" key="8">
    <source>
        <dbReference type="ARBA" id="ARBA00022833"/>
    </source>
</evidence>
<dbReference type="InterPro" id="IPR050202">
    <property type="entry name" value="Cyt/Deoxycyt_deaminase"/>
</dbReference>
<evidence type="ECO:0000256" key="3">
    <source>
        <dbReference type="ARBA" id="ARBA00006576"/>
    </source>
</evidence>
<dbReference type="Proteomes" id="UP000319498">
    <property type="component" value="Unassembled WGS sequence"/>
</dbReference>
<keyword evidence="8 14" id="KW-0862">Zinc</keyword>
<dbReference type="PANTHER" id="PTHR11644:SF2">
    <property type="entry name" value="CYTIDINE DEAMINASE"/>
    <property type="match status" value="1"/>
</dbReference>
<evidence type="ECO:0000313" key="18">
    <source>
        <dbReference type="EMBL" id="GED58984.1"/>
    </source>
</evidence>
<dbReference type="GeneID" id="87587538"/>
<dbReference type="OrthoDB" id="9795347at2"/>
<dbReference type="CDD" id="cd01283">
    <property type="entry name" value="cytidine_deaminase"/>
    <property type="match status" value="1"/>
</dbReference>
<dbReference type="EC" id="3.5.4.5" evidence="4 15"/>
<dbReference type="EMBL" id="LDCN01000007">
    <property type="protein sequence ID" value="KLH97054.1"/>
    <property type="molecule type" value="Genomic_DNA"/>
</dbReference>
<evidence type="ECO:0000256" key="6">
    <source>
        <dbReference type="ARBA" id="ARBA00022723"/>
    </source>
</evidence>
<reference evidence="18 22" key="3">
    <citation type="submission" date="2019-06" db="EMBL/GenBank/DDBJ databases">
        <title>Whole genome shotgun sequence of Brevibacillus formosus NBRC 15716.</title>
        <authorList>
            <person name="Hosoyama A."/>
            <person name="Uohara A."/>
            <person name="Ohji S."/>
            <person name="Ichikawa N."/>
        </authorList>
    </citation>
    <scope>NUCLEOTIDE SEQUENCE [LARGE SCALE GENOMIC DNA]</scope>
    <source>
        <strain evidence="18 22">NBRC 15716</strain>
    </source>
</reference>
<reference evidence="19 20" key="1">
    <citation type="submission" date="2015-05" db="EMBL/GenBank/DDBJ databases">
        <title>Genome sequencing project for genomic taxonomy and phylogenomics of Bacillus-like bacteria.</title>
        <authorList>
            <person name="Liu B."/>
            <person name="Wang J."/>
            <person name="Zhu Y."/>
            <person name="Liu G."/>
            <person name="Chen Q."/>
            <person name="Chen Z."/>
            <person name="Lan J."/>
            <person name="Che J."/>
            <person name="Ge C."/>
            <person name="Shi H."/>
            <person name="Pan Z."/>
            <person name="Liu X."/>
        </authorList>
    </citation>
    <scope>NUCLEOTIDE SEQUENCE [LARGE SCALE GENOMIC DNA]</scope>
    <source>
        <strain evidence="19 20">DSM 9885</strain>
    </source>
</reference>
<feature type="binding site" evidence="14">
    <location>
        <position position="86"/>
    </location>
    <ligand>
        <name>Zn(2+)</name>
        <dbReference type="ChEBI" id="CHEBI:29105"/>
        <note>catalytic</note>
    </ligand>
</feature>
<evidence type="ECO:0000256" key="4">
    <source>
        <dbReference type="ARBA" id="ARBA00012783"/>
    </source>
</evidence>
<evidence type="ECO:0000313" key="22">
    <source>
        <dbReference type="Proteomes" id="UP000319498"/>
    </source>
</evidence>
<keyword evidence="6 14" id="KW-0479">Metal-binding</keyword>
<comment type="cofactor">
    <cofactor evidence="1 14 15">
        <name>Zn(2+)</name>
        <dbReference type="ChEBI" id="CHEBI:29105"/>
    </cofactor>
</comment>
<proteinExistence type="inferred from homology"/>
<dbReference type="GO" id="GO:0005829">
    <property type="term" value="C:cytosol"/>
    <property type="evidence" value="ECO:0007669"/>
    <property type="project" value="TreeGrafter"/>
</dbReference>
<dbReference type="RefSeq" id="WP_047072510.1">
    <property type="nucleotide sequence ID" value="NZ_BJOL01000017.1"/>
</dbReference>
<protein>
    <recommendedName>
        <fullName evidence="5 15">Cytidine deaminase</fullName>
        <ecNumber evidence="4 15">3.5.4.5</ecNumber>
    </recommendedName>
    <alternativeName>
        <fullName evidence="9 15">Cytidine aminohydrolase</fullName>
    </alternativeName>
</protein>
<evidence type="ECO:0000256" key="11">
    <source>
        <dbReference type="ARBA" id="ARBA00049558"/>
    </source>
</evidence>
<dbReference type="AlphaFoldDB" id="A0A0H0SF28"/>
<dbReference type="Proteomes" id="UP000197781">
    <property type="component" value="Chromosome"/>
</dbReference>
<dbReference type="Gene3D" id="3.40.140.10">
    <property type="entry name" value="Cytidine Deaminase, domain 2"/>
    <property type="match status" value="1"/>
</dbReference>
<dbReference type="EMBL" id="CP018145">
    <property type="protein sequence ID" value="ASJ53048.1"/>
    <property type="molecule type" value="Genomic_DNA"/>
</dbReference>
<dbReference type="PROSITE" id="PS51747">
    <property type="entry name" value="CYT_DCMP_DEAMINASES_2"/>
    <property type="match status" value="1"/>
</dbReference>
<dbReference type="GO" id="GO:0004126">
    <property type="term" value="F:cytidine deaminase activity"/>
    <property type="evidence" value="ECO:0007669"/>
    <property type="project" value="UniProtKB-UniRule"/>
</dbReference>
<dbReference type="GO" id="GO:0072527">
    <property type="term" value="P:pyrimidine-containing compound metabolic process"/>
    <property type="evidence" value="ECO:0007669"/>
    <property type="project" value="UniProtKB-ARBA"/>
</dbReference>
<dbReference type="FunFam" id="3.40.140.10:FF:000008">
    <property type="entry name" value="Cytidine deaminase"/>
    <property type="match status" value="1"/>
</dbReference>
<keyword evidence="7 15" id="KW-0378">Hydrolase</keyword>
<gene>
    <name evidence="18" type="primary">cdd</name>
    <name evidence="19" type="ORF">AA984_21035</name>
    <name evidence="18" type="ORF">BFO01nite_31160</name>
    <name evidence="17" type="ORF">BP422_05445</name>
</gene>
<evidence type="ECO:0000256" key="10">
    <source>
        <dbReference type="ARBA" id="ARBA00049252"/>
    </source>
</evidence>
<feature type="domain" description="CMP/dCMP-type deaminase" evidence="16">
    <location>
        <begin position="1"/>
        <end position="128"/>
    </location>
</feature>
<evidence type="ECO:0000256" key="5">
    <source>
        <dbReference type="ARBA" id="ARBA00018266"/>
    </source>
</evidence>
<dbReference type="PROSITE" id="PS00903">
    <property type="entry name" value="CYT_DCMP_DEAMINASES_1"/>
    <property type="match status" value="1"/>
</dbReference>
<dbReference type="InterPro" id="IPR016193">
    <property type="entry name" value="Cytidine_deaminase-like"/>
</dbReference>
<feature type="binding site" evidence="13">
    <location>
        <begin position="42"/>
        <end position="48"/>
    </location>
    <ligand>
        <name>substrate</name>
    </ligand>
</feature>
<keyword evidence="22" id="KW-1185">Reference proteome</keyword>
<evidence type="ECO:0000256" key="1">
    <source>
        <dbReference type="ARBA" id="ARBA00001947"/>
    </source>
</evidence>
<reference evidence="17 21" key="2">
    <citation type="submission" date="2016-11" db="EMBL/GenBank/DDBJ databases">
        <authorList>
            <person name="Jaros S."/>
            <person name="Januszkiewicz K."/>
            <person name="Wedrychowicz H."/>
        </authorList>
    </citation>
    <scope>NUCLEOTIDE SEQUENCE [LARGE SCALE GENOMIC DNA]</scope>
    <source>
        <strain evidence="17 21">NF2</strain>
    </source>
</reference>
<evidence type="ECO:0000259" key="16">
    <source>
        <dbReference type="PROSITE" id="PS51747"/>
    </source>
</evidence>
<dbReference type="GO" id="GO:0042802">
    <property type="term" value="F:identical protein binding"/>
    <property type="evidence" value="ECO:0007669"/>
    <property type="project" value="UniProtKB-ARBA"/>
</dbReference>
<dbReference type="GO" id="GO:0055086">
    <property type="term" value="P:nucleobase-containing small molecule metabolic process"/>
    <property type="evidence" value="ECO:0007669"/>
    <property type="project" value="UniProtKB-ARBA"/>
</dbReference>
<evidence type="ECO:0000256" key="2">
    <source>
        <dbReference type="ARBA" id="ARBA00003949"/>
    </source>
</evidence>
<dbReference type="PANTHER" id="PTHR11644">
    <property type="entry name" value="CYTIDINE DEAMINASE"/>
    <property type="match status" value="1"/>
</dbReference>
<dbReference type="SUPFAM" id="SSF53927">
    <property type="entry name" value="Cytidine deaminase-like"/>
    <property type="match status" value="1"/>
</dbReference>
<organism evidence="17 21">
    <name type="scientific">Brevibacillus formosus</name>
    <dbReference type="NCBI Taxonomy" id="54913"/>
    <lineage>
        <taxon>Bacteria</taxon>
        <taxon>Bacillati</taxon>
        <taxon>Bacillota</taxon>
        <taxon>Bacilli</taxon>
        <taxon>Bacillales</taxon>
        <taxon>Paenibacillaceae</taxon>
        <taxon>Brevibacillus</taxon>
    </lineage>
</organism>
<dbReference type="EMBL" id="BJOL01000017">
    <property type="protein sequence ID" value="GED58984.1"/>
    <property type="molecule type" value="Genomic_DNA"/>
</dbReference>
<dbReference type="KEGG" id="bfm:BP422_05445"/>